<proteinExistence type="predicted"/>
<organism evidence="1">
    <name type="scientific">Anguilla anguilla</name>
    <name type="common">European freshwater eel</name>
    <name type="synonym">Muraena anguilla</name>
    <dbReference type="NCBI Taxonomy" id="7936"/>
    <lineage>
        <taxon>Eukaryota</taxon>
        <taxon>Metazoa</taxon>
        <taxon>Chordata</taxon>
        <taxon>Craniata</taxon>
        <taxon>Vertebrata</taxon>
        <taxon>Euteleostomi</taxon>
        <taxon>Actinopterygii</taxon>
        <taxon>Neopterygii</taxon>
        <taxon>Teleostei</taxon>
        <taxon>Anguilliformes</taxon>
        <taxon>Anguillidae</taxon>
        <taxon>Anguilla</taxon>
    </lineage>
</organism>
<name>A0A0E9T765_ANGAN</name>
<sequence>MEYEANWRSAKTYHSTPGDRLRHLNQCQIGLAFHLISWRLKWCTVLL</sequence>
<reference evidence="1" key="1">
    <citation type="submission" date="2014-11" db="EMBL/GenBank/DDBJ databases">
        <authorList>
            <person name="Amaro Gonzalez C."/>
        </authorList>
    </citation>
    <scope>NUCLEOTIDE SEQUENCE</scope>
</reference>
<evidence type="ECO:0000313" key="1">
    <source>
        <dbReference type="EMBL" id="JAH48598.1"/>
    </source>
</evidence>
<protein>
    <submittedName>
        <fullName evidence="1">Uncharacterized protein</fullName>
    </submittedName>
</protein>
<reference evidence="1" key="2">
    <citation type="journal article" date="2015" name="Fish Shellfish Immunol.">
        <title>Early steps in the European eel (Anguilla anguilla)-Vibrio vulnificus interaction in the gills: Role of the RtxA13 toxin.</title>
        <authorList>
            <person name="Callol A."/>
            <person name="Pajuelo D."/>
            <person name="Ebbesson L."/>
            <person name="Teles M."/>
            <person name="MacKenzie S."/>
            <person name="Amaro C."/>
        </authorList>
    </citation>
    <scope>NUCLEOTIDE SEQUENCE</scope>
</reference>
<accession>A0A0E9T765</accession>
<dbReference type="AlphaFoldDB" id="A0A0E9T765"/>
<dbReference type="EMBL" id="GBXM01059979">
    <property type="protein sequence ID" value="JAH48598.1"/>
    <property type="molecule type" value="Transcribed_RNA"/>
</dbReference>